<protein>
    <submittedName>
        <fullName evidence="2">Uncharacterized protein</fullName>
    </submittedName>
</protein>
<organism evidence="2 4">
    <name type="scientific">Photobacterium damselae subsp. damselae</name>
    <name type="common">Listonella damsela</name>
    <dbReference type="NCBI Taxonomy" id="85581"/>
    <lineage>
        <taxon>Bacteria</taxon>
        <taxon>Pseudomonadati</taxon>
        <taxon>Pseudomonadota</taxon>
        <taxon>Gammaproteobacteria</taxon>
        <taxon>Vibrionales</taxon>
        <taxon>Vibrionaceae</taxon>
        <taxon>Photobacterium</taxon>
    </lineage>
</organism>
<dbReference type="KEGG" id="pds:CAY62_07615"/>
<reference evidence="2 4" key="2">
    <citation type="submission" date="2020-06" db="EMBL/GenBank/DDBJ databases">
        <title>Photobacterium damselae subsp. damselae comparative genomics.</title>
        <authorList>
            <person name="Osorio C.R."/>
        </authorList>
    </citation>
    <scope>NUCLEOTIDE SEQUENCE [LARGE SCALE GENOMIC DNA]</scope>
    <source>
        <strain evidence="2 4">TW250/03</strain>
    </source>
</reference>
<proteinExistence type="predicted"/>
<gene>
    <name evidence="1" type="ORF">F6450_13115</name>
    <name evidence="2" type="ORF">HWA77_11500</name>
</gene>
<dbReference type="RefSeq" id="WP_005298931.1">
    <property type="nucleotide sequence ID" value="NZ_AP026780.1"/>
</dbReference>
<dbReference type="Proteomes" id="UP000533429">
    <property type="component" value="Unassembled WGS sequence"/>
</dbReference>
<dbReference type="EMBL" id="JABXOR010000714">
    <property type="protein sequence ID" value="NVP00836.1"/>
    <property type="molecule type" value="Genomic_DNA"/>
</dbReference>
<sequence>MQKIKITPNPHVAAIFQGWSEDWSKEAKAEQKDSANQFHTVYKIAGELFTKGGELDANVVSALYNDCKQKVTMSKAMVDKVKSALANDEEKAELLIKKINTTAQDAAYIVKELGQQMLEQA</sequence>
<reference evidence="1 3" key="1">
    <citation type="submission" date="2019-09" db="EMBL/GenBank/DDBJ databases">
        <title>Photobacterium damselae subsp. damselae CDC-2227-81, a human clinical isolate.</title>
        <authorList>
            <person name="Osorio C.R."/>
        </authorList>
    </citation>
    <scope>NUCLEOTIDE SEQUENCE [LARGE SCALE GENOMIC DNA]</scope>
    <source>
        <strain evidence="1 3">CDC-2227-81</strain>
    </source>
</reference>
<evidence type="ECO:0000313" key="1">
    <source>
        <dbReference type="EMBL" id="KAB1179304.1"/>
    </source>
</evidence>
<comment type="caution">
    <text evidence="2">The sequence shown here is derived from an EMBL/GenBank/DDBJ whole genome shotgun (WGS) entry which is preliminary data.</text>
</comment>
<name>A0A1C3DIA7_PHODD</name>
<evidence type="ECO:0000313" key="3">
    <source>
        <dbReference type="Proteomes" id="UP000480943"/>
    </source>
</evidence>
<dbReference type="Proteomes" id="UP000480943">
    <property type="component" value="Unassembled WGS sequence"/>
</dbReference>
<accession>A0A1C3DIA7</accession>
<evidence type="ECO:0000313" key="2">
    <source>
        <dbReference type="EMBL" id="NVP00836.1"/>
    </source>
</evidence>
<dbReference type="GeneID" id="93397960"/>
<evidence type="ECO:0000313" key="4">
    <source>
        <dbReference type="Proteomes" id="UP000533429"/>
    </source>
</evidence>
<dbReference type="EMBL" id="VZUQ01000071">
    <property type="protein sequence ID" value="KAB1179304.1"/>
    <property type="molecule type" value="Genomic_DNA"/>
</dbReference>
<dbReference type="AlphaFoldDB" id="A0A1C3DIA7"/>